<dbReference type="InParanoid" id="A0A024FW31"/>
<feature type="transmembrane region" description="Helical" evidence="6">
    <location>
        <begin position="79"/>
        <end position="97"/>
    </location>
</feature>
<dbReference type="InterPro" id="IPR013112">
    <property type="entry name" value="FAD-bd_8"/>
</dbReference>
<dbReference type="STRING" id="65357.A0A024FW31"/>
<evidence type="ECO:0000256" key="2">
    <source>
        <dbReference type="ARBA" id="ARBA00022692"/>
    </source>
</evidence>
<dbReference type="Pfam" id="PF08022">
    <property type="entry name" value="FAD_binding_8"/>
    <property type="match status" value="1"/>
</dbReference>
<keyword evidence="3 6" id="KW-1133">Transmembrane helix</keyword>
<organism evidence="8 9">
    <name type="scientific">Albugo candida</name>
    <dbReference type="NCBI Taxonomy" id="65357"/>
    <lineage>
        <taxon>Eukaryota</taxon>
        <taxon>Sar</taxon>
        <taxon>Stramenopiles</taxon>
        <taxon>Oomycota</taxon>
        <taxon>Peronosporomycetes</taxon>
        <taxon>Albuginales</taxon>
        <taxon>Albuginaceae</taxon>
        <taxon>Albugo</taxon>
    </lineage>
</organism>
<dbReference type="InterPro" id="IPR017938">
    <property type="entry name" value="Riboflavin_synthase-like_b-brl"/>
</dbReference>
<gene>
    <name evidence="8" type="ORF">BN9_128160</name>
</gene>
<protein>
    <recommendedName>
        <fullName evidence="7">FAD-binding FR-type domain-containing protein</fullName>
    </recommendedName>
</protein>
<feature type="transmembrane region" description="Helical" evidence="6">
    <location>
        <begin position="297"/>
        <end position="321"/>
    </location>
</feature>
<evidence type="ECO:0000259" key="7">
    <source>
        <dbReference type="PROSITE" id="PS51384"/>
    </source>
</evidence>
<dbReference type="Gene3D" id="2.40.30.10">
    <property type="entry name" value="Translation factors"/>
    <property type="match status" value="1"/>
</dbReference>
<dbReference type="InterPro" id="IPR017927">
    <property type="entry name" value="FAD-bd_FR_type"/>
</dbReference>
<evidence type="ECO:0000256" key="1">
    <source>
        <dbReference type="ARBA" id="ARBA00004141"/>
    </source>
</evidence>
<dbReference type="Pfam" id="PF08030">
    <property type="entry name" value="NAD_binding_6"/>
    <property type="match status" value="1"/>
</dbReference>
<keyword evidence="5 6" id="KW-0472">Membrane</keyword>
<dbReference type="InterPro" id="IPR013121">
    <property type="entry name" value="Fe_red_NAD-bd_6"/>
</dbReference>
<dbReference type="EMBL" id="CAIX01000975">
    <property type="protein sequence ID" value="CCI11368.1"/>
    <property type="molecule type" value="Genomic_DNA"/>
</dbReference>
<feature type="transmembrane region" description="Helical" evidence="6">
    <location>
        <begin position="160"/>
        <end position="185"/>
    </location>
</feature>
<evidence type="ECO:0000256" key="3">
    <source>
        <dbReference type="ARBA" id="ARBA00022989"/>
    </source>
</evidence>
<feature type="transmembrane region" description="Helical" evidence="6">
    <location>
        <begin position="333"/>
        <end position="355"/>
    </location>
</feature>
<dbReference type="AlphaFoldDB" id="A0A024FW31"/>
<dbReference type="GO" id="GO:0005886">
    <property type="term" value="C:plasma membrane"/>
    <property type="evidence" value="ECO:0007669"/>
    <property type="project" value="TreeGrafter"/>
</dbReference>
<dbReference type="PANTHER" id="PTHR11972">
    <property type="entry name" value="NADPH OXIDASE"/>
    <property type="match status" value="1"/>
</dbReference>
<keyword evidence="2 6" id="KW-0812">Transmembrane</keyword>
<evidence type="ECO:0000256" key="5">
    <source>
        <dbReference type="ARBA" id="ARBA00023136"/>
    </source>
</evidence>
<dbReference type="Gene3D" id="3.40.50.80">
    <property type="entry name" value="Nucleotide-binding domain of ferredoxin-NADP reductase (FNR) module"/>
    <property type="match status" value="2"/>
</dbReference>
<feature type="transmembrane region" description="Helical" evidence="6">
    <location>
        <begin position="248"/>
        <end position="272"/>
    </location>
</feature>
<dbReference type="PROSITE" id="PS51384">
    <property type="entry name" value="FAD_FR"/>
    <property type="match status" value="1"/>
</dbReference>
<feature type="transmembrane region" description="Helical" evidence="6">
    <location>
        <begin position="109"/>
        <end position="128"/>
    </location>
</feature>
<proteinExistence type="predicted"/>
<dbReference type="GO" id="GO:0016491">
    <property type="term" value="F:oxidoreductase activity"/>
    <property type="evidence" value="ECO:0007669"/>
    <property type="project" value="UniProtKB-KW"/>
</dbReference>
<feature type="transmembrane region" description="Helical" evidence="6">
    <location>
        <begin position="205"/>
        <end position="228"/>
    </location>
</feature>
<name>A0A024FW31_9STRA</name>
<dbReference type="SUPFAM" id="SSF52343">
    <property type="entry name" value="Ferredoxin reductase-like, C-terminal NADP-linked domain"/>
    <property type="match status" value="1"/>
</dbReference>
<dbReference type="CDD" id="cd06186">
    <property type="entry name" value="NOX_Duox_like_FAD_NADP"/>
    <property type="match status" value="1"/>
</dbReference>
<sequence>MESQSPKAEYTSVQTPKCVKPDIEAKSSQNGTYNQHHFFKQILWVISMQCFIIACVGVFLYGHMAYWTPTFQLRLKEKIGAWWDVPSSFIGYFLSSTAPGHQEMIRPTYFLLFCFVPLLASVLLIEWISRPTLYRVSSQYLMQAGTLLRRRPVIWNKTKLCWYTFGELFLIFLLTFGNCWAYSYAYTRSRLYQHTLSEPLTKSQYLEALSVGFGYVSVFNLAFLYIFITRNHAWMEFLGISYPNAVKYHRWIGTIAIVTAIIHFVVYCIAYIREKKLLKMILPCWNCSLGSTEGKEIWVNVFGGITLLLFLTIGITSIPWFRRRKYAIFYSVHQLFTIAMITLVMHFAGSVWWILPSVLLYLTTRAISFCNGRSSLWIDAIGIYQSSERDGILELVIVRSTGKDGEYETGQFVYLNVPAISQLEWHPFTIASSPATDPQRLTLLIKPLGTWTQRLVEHLNECETQECMPVMHLDGFYGASLRPFFDHPTLCMVTGGIGVTPAIPILEDILKQNLLSNDSHEIFFIFGFREIELLHQLSPLLQRLREADLHQRFHTYLFWTLASNSTLDKPLNYSPHSIQPHNYRKLPNARNDMSNKSAHRPFGNALQGAQCVKCIVHVSTFLVAVLCIGGVEYNSQYIKKHAPNLWPLQRCAAGIIMYLCILIPFFAIYLWQRTEAITPLTEMKAQWESVNLDILTYRDLLHHFNAQNGRPTIDSIFDQMIAKSPQLASTSRPSISVLVSGPESLEKTVQKAVVDRGSKHFRVFSEEFNL</sequence>
<evidence type="ECO:0000256" key="4">
    <source>
        <dbReference type="ARBA" id="ARBA00023002"/>
    </source>
</evidence>
<dbReference type="Proteomes" id="UP000053237">
    <property type="component" value="Unassembled WGS sequence"/>
</dbReference>
<evidence type="ECO:0000256" key="6">
    <source>
        <dbReference type="SAM" id="Phobius"/>
    </source>
</evidence>
<evidence type="ECO:0000313" key="9">
    <source>
        <dbReference type="Proteomes" id="UP000053237"/>
    </source>
</evidence>
<dbReference type="SFLD" id="SFLDG01168">
    <property type="entry name" value="Ferric_reductase_subgroup_(FRE"/>
    <property type="match status" value="1"/>
</dbReference>
<feature type="transmembrane region" description="Helical" evidence="6">
    <location>
        <begin position="651"/>
        <end position="671"/>
    </location>
</feature>
<comment type="subcellular location">
    <subcellularLocation>
        <location evidence="1">Membrane</location>
        <topology evidence="1">Multi-pass membrane protein</topology>
    </subcellularLocation>
</comment>
<dbReference type="SUPFAM" id="SSF63380">
    <property type="entry name" value="Riboflavin synthase domain-like"/>
    <property type="match status" value="1"/>
</dbReference>
<dbReference type="PANTHER" id="PTHR11972:SF193">
    <property type="entry name" value="FAD-BINDING FR-TYPE DOMAIN-CONTAINING PROTEIN"/>
    <property type="match status" value="1"/>
</dbReference>
<feature type="transmembrane region" description="Helical" evidence="6">
    <location>
        <begin position="615"/>
        <end position="631"/>
    </location>
</feature>
<dbReference type="InterPro" id="IPR050369">
    <property type="entry name" value="RBOH/FRE"/>
</dbReference>
<feature type="domain" description="FAD-binding FR-type" evidence="7">
    <location>
        <begin position="371"/>
        <end position="483"/>
    </location>
</feature>
<comment type="caution">
    <text evidence="8">The sequence shown here is derived from an EMBL/GenBank/DDBJ whole genome shotgun (WGS) entry which is preliminary data.</text>
</comment>
<dbReference type="InterPro" id="IPR013130">
    <property type="entry name" value="Fe3_Rdtase_TM_dom"/>
</dbReference>
<dbReference type="Pfam" id="PF01794">
    <property type="entry name" value="Ferric_reduct"/>
    <property type="match status" value="1"/>
</dbReference>
<feature type="transmembrane region" description="Helical" evidence="6">
    <location>
        <begin position="42"/>
        <end position="67"/>
    </location>
</feature>
<keyword evidence="9" id="KW-1185">Reference proteome</keyword>
<keyword evidence="4" id="KW-0560">Oxidoreductase</keyword>
<evidence type="ECO:0000313" key="8">
    <source>
        <dbReference type="EMBL" id="CCI11368.1"/>
    </source>
</evidence>
<dbReference type="SFLD" id="SFLDS00052">
    <property type="entry name" value="Ferric_Reductase_Domain"/>
    <property type="match status" value="1"/>
</dbReference>
<dbReference type="InterPro" id="IPR039261">
    <property type="entry name" value="FNR_nucleotide-bd"/>
</dbReference>
<accession>A0A024FW31</accession>
<dbReference type="OrthoDB" id="62564at2759"/>
<reference evidence="8 9" key="1">
    <citation type="submission" date="2012-05" db="EMBL/GenBank/DDBJ databases">
        <title>Recombination and specialization in a pathogen metapopulation.</title>
        <authorList>
            <person name="Gardiner A."/>
            <person name="Kemen E."/>
            <person name="Schultz-Larsen T."/>
            <person name="MacLean D."/>
            <person name="Van Oosterhout C."/>
            <person name="Jones J.D.G."/>
        </authorList>
    </citation>
    <scope>NUCLEOTIDE SEQUENCE [LARGE SCALE GENOMIC DNA]</scope>
    <source>
        <strain evidence="8 9">Ac Nc2</strain>
    </source>
</reference>